<dbReference type="EMBL" id="MBDM01000006">
    <property type="protein sequence ID" value="OJG02692.1"/>
    <property type="molecule type" value="Genomic_DNA"/>
</dbReference>
<comment type="caution">
    <text evidence="1">The sequence shown here is derived from an EMBL/GenBank/DDBJ whole genome shotgun (WGS) entry which is preliminary data.</text>
</comment>
<name>A0A1L8Q586_STROR</name>
<evidence type="ECO:0000313" key="2">
    <source>
        <dbReference type="Proteomes" id="UP000183671"/>
    </source>
</evidence>
<accession>A0A1L8Q586</accession>
<proteinExistence type="predicted"/>
<dbReference type="Proteomes" id="UP000183671">
    <property type="component" value="Unassembled WGS sequence"/>
</dbReference>
<dbReference type="AlphaFoldDB" id="A0A1L8Q586"/>
<reference evidence="1 2" key="1">
    <citation type="submission" date="2016-07" db="EMBL/GenBank/DDBJ databases">
        <title>A clinical isolate of carbapenem-resistant Streptococcus oralis with altered penicillin binding proteins.</title>
        <authorList>
            <person name="Kanji J.N."/>
            <person name="Bharat A."/>
            <person name="Naidu P."/>
            <person name="Martin I."/>
            <person name="Mulvey M.R."/>
            <person name="Panaro C.D."/>
        </authorList>
    </citation>
    <scope>NUCLEOTIDE SEQUENCE [LARGE SCALE GENOMIC DNA]</scope>
    <source>
        <strain evidence="1 2">SC15-3744</strain>
    </source>
</reference>
<gene>
    <name evidence="1" type="ORF">BBP19_02105</name>
</gene>
<evidence type="ECO:0000313" key="1">
    <source>
        <dbReference type="EMBL" id="OJG02692.1"/>
    </source>
</evidence>
<protein>
    <submittedName>
        <fullName evidence="1">Uncharacterized protein</fullName>
    </submittedName>
</protein>
<sequence length="92" mass="10279">MGLRPKPQPLLPDEAPPHQEYACQLARDGVVFFFSTLLPSAPFRYEKSPPLKPLQAVIFLLVGRADTKPMMKLQKRLLSYLTSVAEKALAIS</sequence>
<organism evidence="1 2">
    <name type="scientific">Streptococcus oralis</name>
    <dbReference type="NCBI Taxonomy" id="1303"/>
    <lineage>
        <taxon>Bacteria</taxon>
        <taxon>Bacillati</taxon>
        <taxon>Bacillota</taxon>
        <taxon>Bacilli</taxon>
        <taxon>Lactobacillales</taxon>
        <taxon>Streptococcaceae</taxon>
        <taxon>Streptococcus</taxon>
    </lineage>
</organism>